<protein>
    <recommendedName>
        <fullName evidence="3">PCI domain-containing protein</fullName>
    </recommendedName>
</protein>
<dbReference type="STRING" id="1064592.G0VIL9"/>
<dbReference type="PANTHER" id="PTHR10758:SF2">
    <property type="entry name" value="26S PROTEASOME NON-ATPASE REGULATORY SUBUNIT 3"/>
    <property type="match status" value="1"/>
</dbReference>
<dbReference type="SUPFAM" id="SSF46785">
    <property type="entry name" value="Winged helix' DNA-binding domain"/>
    <property type="match status" value="1"/>
</dbReference>
<dbReference type="PROSITE" id="PS50250">
    <property type="entry name" value="PCI"/>
    <property type="match status" value="1"/>
</dbReference>
<dbReference type="InterPro" id="IPR036390">
    <property type="entry name" value="WH_DNA-bd_sf"/>
</dbReference>
<evidence type="ECO:0000256" key="2">
    <source>
        <dbReference type="ARBA" id="ARBA00022942"/>
    </source>
</evidence>
<dbReference type="OMA" id="AKVYFYF"/>
<dbReference type="GO" id="GO:0030234">
    <property type="term" value="F:enzyme regulator activity"/>
    <property type="evidence" value="ECO:0007669"/>
    <property type="project" value="InterPro"/>
</dbReference>
<dbReference type="OrthoDB" id="1713558at2759"/>
<dbReference type="InParanoid" id="G0VIL9"/>
<dbReference type="InterPro" id="IPR013586">
    <property type="entry name" value="PSMD3_C"/>
</dbReference>
<dbReference type="Pfam" id="PF08375">
    <property type="entry name" value="Rpn3_C"/>
    <property type="match status" value="1"/>
</dbReference>
<dbReference type="Pfam" id="PF25573">
    <property type="entry name" value="TPR_PSMD3_N"/>
    <property type="match status" value="1"/>
</dbReference>
<dbReference type="GO" id="GO:0008541">
    <property type="term" value="C:proteasome regulatory particle, lid subcomplex"/>
    <property type="evidence" value="ECO:0007669"/>
    <property type="project" value="EnsemblFungi"/>
</dbReference>
<dbReference type="GO" id="GO:0042176">
    <property type="term" value="P:regulation of protein catabolic process"/>
    <property type="evidence" value="ECO:0007669"/>
    <property type="project" value="InterPro"/>
</dbReference>
<dbReference type="EMBL" id="HE576759">
    <property type="protein sequence ID" value="CCC71344.1"/>
    <property type="molecule type" value="Genomic_DNA"/>
</dbReference>
<dbReference type="Pfam" id="PF01399">
    <property type="entry name" value="PCI"/>
    <property type="match status" value="1"/>
</dbReference>
<dbReference type="SMART" id="SM00753">
    <property type="entry name" value="PAM"/>
    <property type="match status" value="1"/>
</dbReference>
<organism evidence="4 5">
    <name type="scientific">Naumovozyma castellii</name>
    <name type="common">Yeast</name>
    <name type="synonym">Saccharomyces castellii</name>
    <dbReference type="NCBI Taxonomy" id="27288"/>
    <lineage>
        <taxon>Eukaryota</taxon>
        <taxon>Fungi</taxon>
        <taxon>Dikarya</taxon>
        <taxon>Ascomycota</taxon>
        <taxon>Saccharomycotina</taxon>
        <taxon>Saccharomycetes</taxon>
        <taxon>Saccharomycetales</taxon>
        <taxon>Saccharomycetaceae</taxon>
        <taxon>Naumovozyma</taxon>
    </lineage>
</organism>
<reference key="2">
    <citation type="submission" date="2011-08" db="EMBL/GenBank/DDBJ databases">
        <title>Genome sequence of Naumovozyma castellii.</title>
        <authorList>
            <person name="Gordon J.L."/>
            <person name="Armisen D."/>
            <person name="Proux-Wera E."/>
            <person name="OhEigeartaigh S.S."/>
            <person name="Byrne K.P."/>
            <person name="Wolfe K.H."/>
        </authorList>
    </citation>
    <scope>NUCLEOTIDE SEQUENCE</scope>
    <source>
        <strain>Type strain:CBS 4309</strain>
    </source>
</reference>
<accession>G0VIL9</accession>
<dbReference type="GeneID" id="96905025"/>
<name>G0VIL9_NAUCA</name>
<dbReference type="InterPro" id="IPR050756">
    <property type="entry name" value="CSN3"/>
</dbReference>
<dbReference type="InterPro" id="IPR000717">
    <property type="entry name" value="PCI_dom"/>
</dbReference>
<evidence type="ECO:0000256" key="1">
    <source>
        <dbReference type="ARBA" id="ARBA00007912"/>
    </source>
</evidence>
<dbReference type="KEGG" id="ncs:NCAS_0H00340"/>
<dbReference type="PANTHER" id="PTHR10758">
    <property type="entry name" value="26S PROTEASOME NON-ATPASE REGULATORY SUBUNIT 3/COP9 SIGNALOSOME COMPLEX SUBUNIT 3"/>
    <property type="match status" value="1"/>
</dbReference>
<dbReference type="FunCoup" id="G0VIL9">
    <property type="interactions" value="1291"/>
</dbReference>
<dbReference type="AlphaFoldDB" id="G0VIL9"/>
<dbReference type="GO" id="GO:0043161">
    <property type="term" value="P:proteasome-mediated ubiquitin-dependent protein catabolic process"/>
    <property type="evidence" value="ECO:0007669"/>
    <property type="project" value="EnsemblFungi"/>
</dbReference>
<comment type="similarity">
    <text evidence="1">Belongs to the proteasome subunit S3 family.</text>
</comment>
<dbReference type="RefSeq" id="XP_003677695.1">
    <property type="nucleotide sequence ID" value="XM_003677647.1"/>
</dbReference>
<sequence length="511" mass="58563">MSADLMEIDSVGDSTDVSPTATVKYAEETLMEDIINVLREISKTTTTLDPRYVWKALKELNSIRKNHLKQETLSALVDILYPDNSAFKIPLLKLINNNRKTSVPHAAEIRSNYPAAFYQIIDNGSDSKFIEAAAELNSFVHLLVQLYLLDSKRLSDLTIFNEKIIIPNILAYYNQRSLDLINAKLWFYVVICDEALGNKSNPIIRSEMIKFLRTASLKHDNETRAMLITLILRNFLSGGEIESASDFVSKVEFPTSGISSPLEARYYFYLSKISAIQLNYSTANEYIIAAIRKAPHTTNSLGFLQQANKLHCVIQLLMGDIPELSFFHQKNLKDSLSPYYHLSKAVKLGDLKKFTQTITKYKTNFVNDGNYQLCVKLRSNVIKTGIRIISLTYKRISLKDICLKLRLDSEQTAEYMVSRAIRDGVIEATINHEQSYIETSELLNVYGTNEPQKMFDERIKFVYQLHDECVVAMRYPEDKKKNKNYQQEEFIDGELFDDLDEFSDIDDLGFL</sequence>
<keyword evidence="5" id="KW-1185">Reference proteome</keyword>
<feature type="domain" description="PCI" evidence="3">
    <location>
        <begin position="264"/>
        <end position="444"/>
    </location>
</feature>
<proteinExistence type="inferred from homology"/>
<dbReference type="HOGENOM" id="CLU_019858_1_2_1"/>
<keyword evidence="2" id="KW-0647">Proteasome</keyword>
<dbReference type="SMART" id="SM00088">
    <property type="entry name" value="PINT"/>
    <property type="match status" value="1"/>
</dbReference>
<gene>
    <name evidence="4" type="primary">NCAS0H00340</name>
    <name evidence="4" type="ordered locus">NCAS_0H00340</name>
</gene>
<evidence type="ECO:0000313" key="5">
    <source>
        <dbReference type="Proteomes" id="UP000001640"/>
    </source>
</evidence>
<dbReference type="Proteomes" id="UP000001640">
    <property type="component" value="Chromosome 8"/>
</dbReference>
<dbReference type="eggNOG" id="KOG2581">
    <property type="taxonomic scope" value="Eukaryota"/>
</dbReference>
<reference evidence="4 5" key="1">
    <citation type="journal article" date="2011" name="Proc. Natl. Acad. Sci. U.S.A.">
        <title>Evolutionary erosion of yeast sex chromosomes by mating-type switching accidents.</title>
        <authorList>
            <person name="Gordon J.L."/>
            <person name="Armisen D."/>
            <person name="Proux-Wera E."/>
            <person name="Oheigeartaigh S.S."/>
            <person name="Byrne K.P."/>
            <person name="Wolfe K.H."/>
        </authorList>
    </citation>
    <scope>NUCLEOTIDE SEQUENCE [LARGE SCALE GENOMIC DNA]</scope>
    <source>
        <strain evidence="5">ATCC 76901 / BCRC 22586 / CBS 4309 / NBRC 1992 / NRRL Y-12630</strain>
    </source>
</reference>
<evidence type="ECO:0000259" key="3">
    <source>
        <dbReference type="PROSITE" id="PS50250"/>
    </source>
</evidence>
<evidence type="ECO:0000313" key="4">
    <source>
        <dbReference type="EMBL" id="CCC71344.1"/>
    </source>
</evidence>
<dbReference type="InterPro" id="IPR057985">
    <property type="entry name" value="TPR_PSMD3_N"/>
</dbReference>